<dbReference type="EMBL" id="OD010994">
    <property type="protein sequence ID" value="CAD7416396.1"/>
    <property type="molecule type" value="Genomic_DNA"/>
</dbReference>
<proteinExistence type="predicted"/>
<accession>A0A7R9DKH8</accession>
<name>A0A7R9DKH8_TIMPO</name>
<organism evidence="1">
    <name type="scientific">Timema poppense</name>
    <name type="common">Walking stick</name>
    <dbReference type="NCBI Taxonomy" id="170557"/>
    <lineage>
        <taxon>Eukaryota</taxon>
        <taxon>Metazoa</taxon>
        <taxon>Ecdysozoa</taxon>
        <taxon>Arthropoda</taxon>
        <taxon>Hexapoda</taxon>
        <taxon>Insecta</taxon>
        <taxon>Pterygota</taxon>
        <taxon>Neoptera</taxon>
        <taxon>Polyneoptera</taxon>
        <taxon>Phasmatodea</taxon>
        <taxon>Timematodea</taxon>
        <taxon>Timematoidea</taxon>
        <taxon>Timematidae</taxon>
        <taxon>Timema</taxon>
    </lineage>
</organism>
<gene>
    <name evidence="1" type="ORF">TPSB3V08_LOCUS11009</name>
</gene>
<protein>
    <submittedName>
        <fullName evidence="1">Uncharacterized protein</fullName>
    </submittedName>
</protein>
<dbReference type="AlphaFoldDB" id="A0A7R9DKH8"/>
<sequence length="64" mass="7186">MVDRKVGLDYHHCKVEYVPTTRNRRPPLPSASVDSLTPSSIPLYTTHGAQYETHYAQQTSSPSL</sequence>
<reference evidence="1" key="1">
    <citation type="submission" date="2020-11" db="EMBL/GenBank/DDBJ databases">
        <authorList>
            <person name="Tran Van P."/>
        </authorList>
    </citation>
    <scope>NUCLEOTIDE SEQUENCE</scope>
</reference>
<evidence type="ECO:0000313" key="1">
    <source>
        <dbReference type="EMBL" id="CAD7416396.1"/>
    </source>
</evidence>